<gene>
    <name evidence="1" type="ORF">D4739_02135</name>
</gene>
<name>A0A3A5H5F9_9ACTN</name>
<keyword evidence="2" id="KW-1185">Reference proteome</keyword>
<evidence type="ECO:0000313" key="2">
    <source>
        <dbReference type="Proteomes" id="UP000276542"/>
    </source>
</evidence>
<dbReference type="Proteomes" id="UP000276542">
    <property type="component" value="Unassembled WGS sequence"/>
</dbReference>
<proteinExistence type="predicted"/>
<comment type="caution">
    <text evidence="1">The sequence shown here is derived from an EMBL/GenBank/DDBJ whole genome shotgun (WGS) entry which is preliminary data.</text>
</comment>
<sequence length="160" mass="17588">MIAELDNRRDGVAPMYLPGVEQTFRDELDLLSALSLKWHTRLSGRLERVMSEEPLNYEAAVIGAWRDNVAELPGIRLALDAALAGTDAEILAVIGKSQAKEHELLALWSGRVSAYQLEEYGDREGAKVELLAREGFEFPAAVEAPAEPLSFLERLKAAVA</sequence>
<organism evidence="1 2">
    <name type="scientific">Nocardioides cavernaquae</name>
    <dbReference type="NCBI Taxonomy" id="2321396"/>
    <lineage>
        <taxon>Bacteria</taxon>
        <taxon>Bacillati</taxon>
        <taxon>Actinomycetota</taxon>
        <taxon>Actinomycetes</taxon>
        <taxon>Propionibacteriales</taxon>
        <taxon>Nocardioidaceae</taxon>
        <taxon>Nocardioides</taxon>
    </lineage>
</organism>
<evidence type="ECO:0000313" key="1">
    <source>
        <dbReference type="EMBL" id="RJS45151.1"/>
    </source>
</evidence>
<dbReference type="EMBL" id="QYRP01000002">
    <property type="protein sequence ID" value="RJS45151.1"/>
    <property type="molecule type" value="Genomic_DNA"/>
</dbReference>
<reference evidence="2" key="1">
    <citation type="submission" date="2018-09" db="EMBL/GenBank/DDBJ databases">
        <authorList>
            <person name="Zhu H."/>
        </authorList>
    </citation>
    <scope>NUCLEOTIDE SEQUENCE [LARGE SCALE GENOMIC DNA]</scope>
    <source>
        <strain evidence="2">K1W22B-1</strain>
    </source>
</reference>
<accession>A0A3A5H5F9</accession>
<protein>
    <submittedName>
        <fullName evidence="1">Uncharacterized protein</fullName>
    </submittedName>
</protein>
<dbReference type="AlphaFoldDB" id="A0A3A5H5F9"/>